<dbReference type="InterPro" id="IPR009057">
    <property type="entry name" value="Homeodomain-like_sf"/>
</dbReference>
<gene>
    <name evidence="5" type="ORF">NFG58_18300</name>
</gene>
<dbReference type="PRINTS" id="PR00032">
    <property type="entry name" value="HTHARAC"/>
</dbReference>
<reference evidence="5" key="1">
    <citation type="submission" date="2022-06" db="EMBL/GenBank/DDBJ databases">
        <title>A novel DMS-producing enzyme.</title>
        <authorList>
            <person name="Zhang Y."/>
        </authorList>
    </citation>
    <scope>NUCLEOTIDE SEQUENCE</scope>
    <source>
        <strain evidence="5">RT37</strain>
    </source>
</reference>
<dbReference type="CDD" id="cd06999">
    <property type="entry name" value="cupin_HpaA-like_N"/>
    <property type="match status" value="1"/>
</dbReference>
<accession>A0AAU7KGM1</accession>
<protein>
    <submittedName>
        <fullName evidence="5">Helix-turn-helix domain-containing protein</fullName>
    </submittedName>
</protein>
<evidence type="ECO:0000256" key="1">
    <source>
        <dbReference type="ARBA" id="ARBA00023015"/>
    </source>
</evidence>
<dbReference type="SUPFAM" id="SSF46689">
    <property type="entry name" value="Homeodomain-like"/>
    <property type="match status" value="1"/>
</dbReference>
<evidence type="ECO:0000259" key="4">
    <source>
        <dbReference type="PROSITE" id="PS01124"/>
    </source>
</evidence>
<dbReference type="InterPro" id="IPR018060">
    <property type="entry name" value="HTH_AraC"/>
</dbReference>
<dbReference type="InterPro" id="IPR020449">
    <property type="entry name" value="Tscrpt_reg_AraC-type_HTH"/>
</dbReference>
<dbReference type="GO" id="GO:0003700">
    <property type="term" value="F:DNA-binding transcription factor activity"/>
    <property type="evidence" value="ECO:0007669"/>
    <property type="project" value="InterPro"/>
</dbReference>
<evidence type="ECO:0000313" key="5">
    <source>
        <dbReference type="EMBL" id="XBO70539.1"/>
    </source>
</evidence>
<dbReference type="Gene3D" id="1.10.10.60">
    <property type="entry name" value="Homeodomain-like"/>
    <property type="match status" value="1"/>
</dbReference>
<dbReference type="InterPro" id="IPR047264">
    <property type="entry name" value="Cupin_HpaA-like_N"/>
</dbReference>
<evidence type="ECO:0000256" key="3">
    <source>
        <dbReference type="ARBA" id="ARBA00023163"/>
    </source>
</evidence>
<dbReference type="RefSeq" id="WP_348827139.1">
    <property type="nucleotide sequence ID" value="NZ_CP098827.1"/>
</dbReference>
<dbReference type="PROSITE" id="PS01124">
    <property type="entry name" value="HTH_ARAC_FAMILY_2"/>
    <property type="match status" value="1"/>
</dbReference>
<dbReference type="PANTHER" id="PTHR43280">
    <property type="entry name" value="ARAC-FAMILY TRANSCRIPTIONAL REGULATOR"/>
    <property type="match status" value="1"/>
</dbReference>
<dbReference type="Pfam" id="PF12833">
    <property type="entry name" value="HTH_18"/>
    <property type="match status" value="1"/>
</dbReference>
<dbReference type="AlphaFoldDB" id="A0AAU7KGM1"/>
<dbReference type="SMART" id="SM00342">
    <property type="entry name" value="HTH_ARAC"/>
    <property type="match status" value="1"/>
</dbReference>
<name>A0AAU7KGM1_9GAMM</name>
<feature type="domain" description="HTH araC/xylS-type" evidence="4">
    <location>
        <begin position="199"/>
        <end position="297"/>
    </location>
</feature>
<keyword evidence="3" id="KW-0804">Transcription</keyword>
<dbReference type="SUPFAM" id="SSF51182">
    <property type="entry name" value="RmlC-like cupins"/>
    <property type="match status" value="1"/>
</dbReference>
<dbReference type="PANTHER" id="PTHR43280:SF32">
    <property type="entry name" value="TRANSCRIPTIONAL REGULATORY PROTEIN"/>
    <property type="match status" value="1"/>
</dbReference>
<evidence type="ECO:0000256" key="2">
    <source>
        <dbReference type="ARBA" id="ARBA00023125"/>
    </source>
</evidence>
<dbReference type="EMBL" id="CP098827">
    <property type="protein sequence ID" value="XBO70539.1"/>
    <property type="molecule type" value="Genomic_DNA"/>
</dbReference>
<dbReference type="GO" id="GO:0043565">
    <property type="term" value="F:sequence-specific DNA binding"/>
    <property type="evidence" value="ECO:0007669"/>
    <property type="project" value="InterPro"/>
</dbReference>
<dbReference type="InterPro" id="IPR011051">
    <property type="entry name" value="RmlC_Cupin_sf"/>
</dbReference>
<organism evidence="5">
    <name type="scientific">Halomonas sp. RT37</name>
    <dbReference type="NCBI Taxonomy" id="2950872"/>
    <lineage>
        <taxon>Bacteria</taxon>
        <taxon>Pseudomonadati</taxon>
        <taxon>Pseudomonadota</taxon>
        <taxon>Gammaproteobacteria</taxon>
        <taxon>Oceanospirillales</taxon>
        <taxon>Halomonadaceae</taxon>
        <taxon>Halomonas</taxon>
    </lineage>
</organism>
<keyword evidence="1" id="KW-0805">Transcription regulation</keyword>
<sequence>MNPETPSTTISSAVPTFTLYGETGSWPTPDLLHCESIAERSRLHDWRIHPHRHVDLTHLLLLYAGEVELQLEDSRQRRAAPLLILVPALTIHGFAFAPNIQGHILTLAAPLVSHLEQVLPDASRVWRSAGVTALADARHRLQTLVEHIDGEYRRPARDRDVLLDALIQALTVEAARLATHPATRARSAVSTDPGHGHLARYQTLIERRFRQQPSIEEMARELDISAAHLNALCRRLADQSALAVLHQRLLLEAKRELTYTNLTIAQIADGLGFSEPAYFTRFFKRLSGVAPRDFRRRQFHRQGDGSPSSP</sequence>
<keyword evidence="2" id="KW-0238">DNA-binding</keyword>
<proteinExistence type="predicted"/>